<feature type="transmembrane region" description="Helical" evidence="1">
    <location>
        <begin position="889"/>
        <end position="909"/>
    </location>
</feature>
<reference evidence="2 3" key="1">
    <citation type="journal article" date="2016" name="Int. J. Syst. Evol. Microbiol.">
        <title>Pyruvatibacter mobilis gen. nov., sp. nov., a marine bacterium from the culture broth of Picochlorum sp. 122.</title>
        <authorList>
            <person name="Wang G."/>
            <person name="Tang M."/>
            <person name="Wu H."/>
            <person name="Dai S."/>
            <person name="Li T."/>
            <person name="Chen C."/>
            <person name="He H."/>
            <person name="Fan J."/>
            <person name="Xiang W."/>
            <person name="Li X."/>
        </authorList>
    </citation>
    <scope>NUCLEOTIDE SEQUENCE [LARGE SCALE GENOMIC DNA]</scope>
    <source>
        <strain evidence="2 3">GYP-11</strain>
    </source>
</reference>
<dbReference type="InterPro" id="IPR001036">
    <property type="entry name" value="Acrflvin-R"/>
</dbReference>
<dbReference type="PANTHER" id="PTHR32063:SF18">
    <property type="entry name" value="CATION EFFLUX SYSTEM PROTEIN"/>
    <property type="match status" value="1"/>
</dbReference>
<dbReference type="PANTHER" id="PTHR32063">
    <property type="match status" value="1"/>
</dbReference>
<feature type="transmembrane region" description="Helical" evidence="1">
    <location>
        <begin position="957"/>
        <end position="980"/>
    </location>
</feature>
<proteinExistence type="predicted"/>
<dbReference type="AlphaFoldDB" id="A0A845QD31"/>
<gene>
    <name evidence="2" type="ORF">GTQ45_10090</name>
</gene>
<keyword evidence="1" id="KW-0472">Membrane</keyword>
<evidence type="ECO:0000256" key="1">
    <source>
        <dbReference type="SAM" id="Phobius"/>
    </source>
</evidence>
<dbReference type="Proteomes" id="UP000470384">
    <property type="component" value="Unassembled WGS sequence"/>
</dbReference>
<feature type="transmembrane region" description="Helical" evidence="1">
    <location>
        <begin position="343"/>
        <end position="361"/>
    </location>
</feature>
<accession>A0A845QD31</accession>
<dbReference type="Gene3D" id="3.30.2090.10">
    <property type="entry name" value="Multidrug efflux transporter AcrB TolC docking domain, DN and DC subdomains"/>
    <property type="match status" value="2"/>
</dbReference>
<dbReference type="OrthoDB" id="9798415at2"/>
<feature type="transmembrane region" description="Helical" evidence="1">
    <location>
        <begin position="915"/>
        <end position="936"/>
    </location>
</feature>
<dbReference type="Gene3D" id="1.20.1640.10">
    <property type="entry name" value="Multidrug efflux transporter AcrB transmembrane domain"/>
    <property type="match status" value="2"/>
</dbReference>
<dbReference type="SUPFAM" id="SSF82693">
    <property type="entry name" value="Multidrug efflux transporter AcrB pore domain, PN1, PN2, PC1 and PC2 subdomains"/>
    <property type="match status" value="2"/>
</dbReference>
<keyword evidence="1" id="KW-0812">Transmembrane</keyword>
<feature type="transmembrane region" description="Helical" evidence="1">
    <location>
        <begin position="440"/>
        <end position="459"/>
    </location>
</feature>
<feature type="transmembrane region" description="Helical" evidence="1">
    <location>
        <begin position="12"/>
        <end position="30"/>
    </location>
</feature>
<evidence type="ECO:0000313" key="2">
    <source>
        <dbReference type="EMBL" id="NBG96080.1"/>
    </source>
</evidence>
<dbReference type="InterPro" id="IPR027463">
    <property type="entry name" value="AcrB_DN_DC_subdom"/>
</dbReference>
<dbReference type="Pfam" id="PF00873">
    <property type="entry name" value="ACR_tran"/>
    <property type="match status" value="1"/>
</dbReference>
<dbReference type="Gene3D" id="3.30.70.1320">
    <property type="entry name" value="Multidrug efflux transporter AcrB pore domain like"/>
    <property type="match status" value="1"/>
</dbReference>
<dbReference type="SUPFAM" id="SSF82866">
    <property type="entry name" value="Multidrug efflux transporter AcrB transmembrane domain"/>
    <property type="match status" value="2"/>
</dbReference>
<sequence length="1024" mass="111441">MNPAEFAVKNRLISVITILIFLFGGWMAYLNMPRFEDPEFTIREAVVITQYPGATPEEVALEVTEPLETAIQEMQEVKEIRSVSSFGLSRITVEIKYEFSPSKDALQLIWTKLRNKVTDATGDLPPGASTPLVNDDFGDVYGIYYLVTGEGFNDDELHDYVKSLRTRLLTVDDVGKVVITGVQSEAIYVEIARDRAAALGVSIDQVFNDLAQQNSVVSAGSARVDDLRIQILPTGNVDSVSAIENVIVSTAASDGSGTTGVVYLRDIATVRRELKDPQSFILRHNGKPALGLGIANVSGANVVKVADGVRETLAREMTDRPIGIDIHEYYNQGEVTDDAVQDFALNVVMALVIVLVTLLIFMGKVSALIIGAVLLVTIAATLTTMNLVGIPMHRISLGALIIALGMLVDNAIVVTEGILVGVQQGRRKLETAKDIVTRTWWPLLGGTIVGIIAFAPIGFAAGNTAEYTNHLFWVILISLLFSWVFAITLVPLMADWMFKETHAGDRQDATESRFFVLYKDFMRRALRRRWIVVAGAFALFGLSIWGFQFTKAGFFPVSTTPQIIVDYWLPEGTDISRTNADMARLGNTVGALDGIESVTTYVGQGGLRYMLVYGPESPNSAYGQLLLRVTDSSLIEDLMPRIQSYADSAFPDAQTKVRRFRLGPGGGSLIEAQFSGPDPDVLRDLATQATTIMSEDGRLVAVKNDWRQQVSVIEPVYSETSGRRLGISREDLANALRSNYSGRTIGYYREQDELIPIVSRAPAAERAGVSDIGNVQIPSQATGQSVPLLEVVSGFDTDWRNARVRRLERVWTIKAQADPGPDELASEALARIRPKIEAIDLPPGYSLIWEGEAGDSAEANESLAATIPLGFAAMVLTIIVLFNALRQPALIWLTVPLSFIGVVVGLLVTNSAMEFMAILGVLSLSGLLIKNAIVLVDQMDLEIREGKARLDAVVDSAASRVRPVMMGSLTTVLGVLPLMFDAFFQAMAVVLVFGLSFATLLTLVVVPALYAIFFGIGEEETEAA</sequence>
<feature type="transmembrane region" description="Helical" evidence="1">
    <location>
        <begin position="863"/>
        <end position="882"/>
    </location>
</feature>
<name>A0A845QD31_9HYPH</name>
<dbReference type="SUPFAM" id="SSF82714">
    <property type="entry name" value="Multidrug efflux transporter AcrB TolC docking domain, DN and DC subdomains"/>
    <property type="match status" value="2"/>
</dbReference>
<keyword evidence="3" id="KW-1185">Reference proteome</keyword>
<dbReference type="PRINTS" id="PR00702">
    <property type="entry name" value="ACRIFLAVINRP"/>
</dbReference>
<protein>
    <submittedName>
        <fullName evidence="2">AcrB/AcrD/AcrF family protein</fullName>
    </submittedName>
</protein>
<evidence type="ECO:0000313" key="3">
    <source>
        <dbReference type="Proteomes" id="UP000470384"/>
    </source>
</evidence>
<dbReference type="Gene3D" id="3.30.70.1430">
    <property type="entry name" value="Multidrug efflux transporter AcrB pore domain"/>
    <property type="match status" value="2"/>
</dbReference>
<dbReference type="GO" id="GO:0005886">
    <property type="term" value="C:plasma membrane"/>
    <property type="evidence" value="ECO:0007669"/>
    <property type="project" value="TreeGrafter"/>
</dbReference>
<feature type="transmembrane region" description="Helical" evidence="1">
    <location>
        <begin position="530"/>
        <end position="547"/>
    </location>
</feature>
<keyword evidence="1" id="KW-1133">Transmembrane helix</keyword>
<dbReference type="EMBL" id="WXYQ01000006">
    <property type="protein sequence ID" value="NBG96080.1"/>
    <property type="molecule type" value="Genomic_DNA"/>
</dbReference>
<feature type="transmembrane region" description="Helical" evidence="1">
    <location>
        <begin position="986"/>
        <end position="1013"/>
    </location>
</feature>
<dbReference type="GeneID" id="300654791"/>
<dbReference type="GO" id="GO:0042910">
    <property type="term" value="F:xenobiotic transmembrane transporter activity"/>
    <property type="evidence" value="ECO:0007669"/>
    <property type="project" value="TreeGrafter"/>
</dbReference>
<comment type="caution">
    <text evidence="2">The sequence shown here is derived from an EMBL/GenBank/DDBJ whole genome shotgun (WGS) entry which is preliminary data.</text>
</comment>
<feature type="transmembrane region" description="Helical" evidence="1">
    <location>
        <begin position="471"/>
        <end position="492"/>
    </location>
</feature>
<organism evidence="2 3">
    <name type="scientific">Pyruvatibacter mobilis</name>
    <dbReference type="NCBI Taxonomy" id="1712261"/>
    <lineage>
        <taxon>Bacteria</taxon>
        <taxon>Pseudomonadati</taxon>
        <taxon>Pseudomonadota</taxon>
        <taxon>Alphaproteobacteria</taxon>
        <taxon>Hyphomicrobiales</taxon>
        <taxon>Parvibaculaceae</taxon>
        <taxon>Pyruvatibacter</taxon>
    </lineage>
</organism>
<dbReference type="RefSeq" id="WP_160588022.1">
    <property type="nucleotide sequence ID" value="NZ_BMHN01000001.1"/>
</dbReference>
<feature type="transmembrane region" description="Helical" evidence="1">
    <location>
        <begin position="395"/>
        <end position="419"/>
    </location>
</feature>
<dbReference type="Gene3D" id="3.30.70.1440">
    <property type="entry name" value="Multidrug efflux transporter AcrB pore domain"/>
    <property type="match status" value="1"/>
</dbReference>
<feature type="transmembrane region" description="Helical" evidence="1">
    <location>
        <begin position="368"/>
        <end position="389"/>
    </location>
</feature>